<dbReference type="EMBL" id="PDBW01000001">
    <property type="protein sequence ID" value="PFH01497.1"/>
    <property type="molecule type" value="Genomic_DNA"/>
</dbReference>
<sequence>MLCFGKVGIFISSVGIDKKYFENIYRKYIPGNPDFKNDWIQFVISHEVMVYIKKFITEYQERIIGYKDILEALSEIICHSLIRGIVGVKTEKNLISDNFEIENIIEYMHQHFGQKITVEELAKKTNMSKSHFIRVFKKITGLSPMDYLINIRIEKAKKLLGAGTKNISEISFLCGFNSLSHFSSTFSKIVGVSPSKYNSLYSRN</sequence>
<organism evidence="5 6">
    <name type="scientific">Acetivibrio thermocellus AD2</name>
    <dbReference type="NCBI Taxonomy" id="1138384"/>
    <lineage>
        <taxon>Bacteria</taxon>
        <taxon>Bacillati</taxon>
        <taxon>Bacillota</taxon>
        <taxon>Clostridia</taxon>
        <taxon>Eubacteriales</taxon>
        <taxon>Oscillospiraceae</taxon>
        <taxon>Acetivibrio</taxon>
    </lineage>
</organism>
<dbReference type="PANTHER" id="PTHR43280:SF28">
    <property type="entry name" value="HTH-TYPE TRANSCRIPTIONAL ACTIVATOR RHAS"/>
    <property type="match status" value="1"/>
</dbReference>
<feature type="domain" description="HTH araC/xylS-type" evidence="4">
    <location>
        <begin position="102"/>
        <end position="200"/>
    </location>
</feature>
<dbReference type="PROSITE" id="PS00041">
    <property type="entry name" value="HTH_ARAC_FAMILY_1"/>
    <property type="match status" value="1"/>
</dbReference>
<keyword evidence="2" id="KW-0238">DNA-binding</keyword>
<dbReference type="InterPro" id="IPR009057">
    <property type="entry name" value="Homeodomain-like_sf"/>
</dbReference>
<dbReference type="GeneID" id="35805309"/>
<evidence type="ECO:0000256" key="2">
    <source>
        <dbReference type="ARBA" id="ARBA00023125"/>
    </source>
</evidence>
<keyword evidence="3" id="KW-0804">Transcription</keyword>
<dbReference type="SMART" id="SM00342">
    <property type="entry name" value="HTH_ARAC"/>
    <property type="match status" value="1"/>
</dbReference>
<dbReference type="PROSITE" id="PS01124">
    <property type="entry name" value="HTH_ARAC_FAMILY_2"/>
    <property type="match status" value="1"/>
</dbReference>
<accession>A0AB36TC16</accession>
<dbReference type="SUPFAM" id="SSF46689">
    <property type="entry name" value="Homeodomain-like"/>
    <property type="match status" value="2"/>
</dbReference>
<keyword evidence="1" id="KW-0805">Transcription regulation</keyword>
<dbReference type="Gene3D" id="1.10.10.60">
    <property type="entry name" value="Homeodomain-like"/>
    <property type="match status" value="2"/>
</dbReference>
<dbReference type="AlphaFoldDB" id="A0AB36TC16"/>
<evidence type="ECO:0000259" key="4">
    <source>
        <dbReference type="PROSITE" id="PS01124"/>
    </source>
</evidence>
<name>A0AB36TC16_ACETH</name>
<dbReference type="InterPro" id="IPR018060">
    <property type="entry name" value="HTH_AraC"/>
</dbReference>
<dbReference type="InterPro" id="IPR020449">
    <property type="entry name" value="Tscrpt_reg_AraC-type_HTH"/>
</dbReference>
<protein>
    <submittedName>
        <fullName evidence="5">AraC family transcriptional regulator</fullName>
    </submittedName>
</protein>
<dbReference type="GO" id="GO:0003700">
    <property type="term" value="F:DNA-binding transcription factor activity"/>
    <property type="evidence" value="ECO:0007669"/>
    <property type="project" value="InterPro"/>
</dbReference>
<reference evidence="5 6" key="1">
    <citation type="submission" date="2017-09" db="EMBL/GenBank/DDBJ databases">
        <title>Evaluation of Pacific Biosciences Sequencing Technology to Finishing C. thermocellum Genome Sequences.</title>
        <authorList>
            <person name="Brown S."/>
        </authorList>
    </citation>
    <scope>NUCLEOTIDE SEQUENCE [LARGE SCALE GENOMIC DNA]</scope>
    <source>
        <strain evidence="5 6">AD2</strain>
    </source>
</reference>
<evidence type="ECO:0000313" key="6">
    <source>
        <dbReference type="Proteomes" id="UP000223596"/>
    </source>
</evidence>
<dbReference type="InterPro" id="IPR018062">
    <property type="entry name" value="HTH_AraC-typ_CS"/>
</dbReference>
<evidence type="ECO:0000256" key="3">
    <source>
        <dbReference type="ARBA" id="ARBA00023163"/>
    </source>
</evidence>
<comment type="caution">
    <text evidence="5">The sequence shown here is derived from an EMBL/GenBank/DDBJ whole genome shotgun (WGS) entry which is preliminary data.</text>
</comment>
<dbReference type="PRINTS" id="PR00032">
    <property type="entry name" value="HTHARAC"/>
</dbReference>
<evidence type="ECO:0000313" key="5">
    <source>
        <dbReference type="EMBL" id="PFH01497.1"/>
    </source>
</evidence>
<proteinExistence type="predicted"/>
<gene>
    <name evidence="5" type="ORF">M972_11229</name>
</gene>
<dbReference type="Pfam" id="PF12833">
    <property type="entry name" value="HTH_18"/>
    <property type="match status" value="1"/>
</dbReference>
<dbReference type="Proteomes" id="UP000223596">
    <property type="component" value="Unassembled WGS sequence"/>
</dbReference>
<dbReference type="PANTHER" id="PTHR43280">
    <property type="entry name" value="ARAC-FAMILY TRANSCRIPTIONAL REGULATOR"/>
    <property type="match status" value="1"/>
</dbReference>
<dbReference type="RefSeq" id="WP_003515441.1">
    <property type="nucleotide sequence ID" value="NZ_CP013828.1"/>
</dbReference>
<evidence type="ECO:0000256" key="1">
    <source>
        <dbReference type="ARBA" id="ARBA00023015"/>
    </source>
</evidence>
<dbReference type="GO" id="GO:0043565">
    <property type="term" value="F:sequence-specific DNA binding"/>
    <property type="evidence" value="ECO:0007669"/>
    <property type="project" value="InterPro"/>
</dbReference>